<evidence type="ECO:0000313" key="2">
    <source>
        <dbReference type="Proteomes" id="UP000194153"/>
    </source>
</evidence>
<evidence type="ECO:0000313" key="1">
    <source>
        <dbReference type="EMBL" id="GAW67367.1"/>
    </source>
</evidence>
<reference evidence="2" key="1">
    <citation type="submission" date="2017-05" db="EMBL/GenBank/DDBJ databases">
        <title>Draft genome sequence of Geobacter pelophilus, a iron(III)-reducing bacteria.</title>
        <authorList>
            <person name="Aoyagi T."/>
            <person name="Koike H."/>
            <person name="Morita T."/>
            <person name="Sato Y."/>
            <person name="Habe H."/>
            <person name="Hori T."/>
        </authorList>
    </citation>
    <scope>NUCLEOTIDE SEQUENCE [LARGE SCALE GENOMIC DNA]</scope>
    <source>
        <strain evidence="2">Drf2</strain>
    </source>
</reference>
<accession>A0ABQ0MJW2</accession>
<keyword evidence="2" id="KW-1185">Reference proteome</keyword>
<comment type="caution">
    <text evidence="1">The sequence shown here is derived from an EMBL/GenBank/DDBJ whole genome shotgun (WGS) entry which is preliminary data.</text>
</comment>
<dbReference type="EMBL" id="BDQG01000001">
    <property type="protein sequence ID" value="GAW67367.1"/>
    <property type="molecule type" value="Genomic_DNA"/>
</dbReference>
<dbReference type="Proteomes" id="UP000194153">
    <property type="component" value="Unassembled WGS sequence"/>
</dbReference>
<gene>
    <name evidence="1" type="ORF">GPEL0_01f3157</name>
</gene>
<name>A0ABQ0MJW2_9BACT</name>
<protein>
    <submittedName>
        <fullName evidence="1">Uncharacterized protein</fullName>
    </submittedName>
</protein>
<sequence length="50" mass="5849">MICAFRFDGHYFKTLQIFLCQEEKVQKDKRRTLSLTVGGQENLKDGLARD</sequence>
<organism evidence="1 2">
    <name type="scientific">Geoanaerobacter pelophilus</name>
    <dbReference type="NCBI Taxonomy" id="60036"/>
    <lineage>
        <taxon>Bacteria</taxon>
        <taxon>Pseudomonadati</taxon>
        <taxon>Thermodesulfobacteriota</taxon>
        <taxon>Desulfuromonadia</taxon>
        <taxon>Geobacterales</taxon>
        <taxon>Geobacteraceae</taxon>
        <taxon>Geoanaerobacter</taxon>
    </lineage>
</organism>
<proteinExistence type="predicted"/>